<dbReference type="EMBL" id="JAATWB010000003">
    <property type="protein sequence ID" value="NJA88625.1"/>
    <property type="molecule type" value="Genomic_DNA"/>
</dbReference>
<organism evidence="1 2">
    <name type="scientific">Rhodocyclus gracilis</name>
    <dbReference type="NCBI Taxonomy" id="2929842"/>
    <lineage>
        <taxon>Bacteria</taxon>
        <taxon>Pseudomonadati</taxon>
        <taxon>Pseudomonadota</taxon>
        <taxon>Betaproteobacteria</taxon>
        <taxon>Rhodocyclales</taxon>
        <taxon>Rhodocyclaceae</taxon>
        <taxon>Rhodocyclus</taxon>
    </lineage>
</organism>
<evidence type="ECO:0000313" key="1">
    <source>
        <dbReference type="EMBL" id="NJA88625.1"/>
    </source>
</evidence>
<comment type="caution">
    <text evidence="1">The sequence shown here is derived from an EMBL/GenBank/DDBJ whole genome shotgun (WGS) entry which is preliminary data.</text>
</comment>
<accession>A0ABX0WH01</accession>
<dbReference type="Proteomes" id="UP000720344">
    <property type="component" value="Unassembled WGS sequence"/>
</dbReference>
<name>A0ABX0WH01_9RHOO</name>
<evidence type="ECO:0000313" key="2">
    <source>
        <dbReference type="Proteomes" id="UP000720344"/>
    </source>
</evidence>
<proteinExistence type="predicted"/>
<keyword evidence="2" id="KW-1185">Reference proteome</keyword>
<dbReference type="InterPro" id="IPR017166">
    <property type="entry name" value="UCP037290"/>
</dbReference>
<dbReference type="PIRSF" id="PIRSF037290">
    <property type="entry name" value="UCP037290"/>
    <property type="match status" value="1"/>
</dbReference>
<protein>
    <submittedName>
        <fullName evidence="1">Translesion DNA synthesis-associated protein ImuA</fullName>
    </submittedName>
</protein>
<sequence>MRAIPLADILARADIWRGDSLASAPLPGLATGFAALDLELPGGGWPRGGLIELLPAQRGVGELGLLLPALAHLSAGELAWVVCVAPPHALHAPALARGGVDLSRLLVVSSAPGRDAAWTCARALDTEGVGAVVAWLPEADAALLRRLHLAAEESRSLLFVFRPQECAAQASPAPLRLCLTGAGERLGVQILKRRGAPPLHMLSLSVQRPAAWRPRATPPAQSHVAPIHALARPVPAAPAARRASGIRTA</sequence>
<reference evidence="2" key="1">
    <citation type="submission" date="2020-03" db="EMBL/GenBank/DDBJ databases">
        <title>Whole-genome sequence of the purple nonsulfur bacterium Rhodocyclus tenuis DSM112.</title>
        <authorList>
            <person name="Kyndt J.A."/>
            <person name="Meyer T.E."/>
        </authorList>
    </citation>
    <scope>NUCLEOTIDE SEQUENCE [LARGE SCALE GENOMIC DNA]</scope>
    <source>
        <strain evidence="2">DSM 112</strain>
    </source>
</reference>
<dbReference type="NCBIfam" id="NF033429">
    <property type="entry name" value="ImuA_translesion"/>
    <property type="match status" value="1"/>
</dbReference>
<dbReference type="InterPro" id="IPR047610">
    <property type="entry name" value="ImuA_translesion"/>
</dbReference>
<gene>
    <name evidence="1" type="primary">imuA</name>
    <name evidence="1" type="ORF">HCX48_05225</name>
</gene>
<dbReference type="RefSeq" id="WP_153590391.1">
    <property type="nucleotide sequence ID" value="NZ_JAATWB010000003.1"/>
</dbReference>
<dbReference type="Gene3D" id="3.40.50.300">
    <property type="entry name" value="P-loop containing nucleotide triphosphate hydrolases"/>
    <property type="match status" value="1"/>
</dbReference>
<dbReference type="SUPFAM" id="SSF52540">
    <property type="entry name" value="P-loop containing nucleoside triphosphate hydrolases"/>
    <property type="match status" value="1"/>
</dbReference>
<dbReference type="InterPro" id="IPR027417">
    <property type="entry name" value="P-loop_NTPase"/>
</dbReference>